<evidence type="ECO:0000256" key="2">
    <source>
        <dbReference type="ARBA" id="ARBA00008276"/>
    </source>
</evidence>
<proteinExistence type="inferred from homology"/>
<keyword evidence="7 11" id="KW-0067">ATP-binding</keyword>
<evidence type="ECO:0000256" key="6">
    <source>
        <dbReference type="ARBA" id="ARBA00022741"/>
    </source>
</evidence>
<comment type="catalytic activity">
    <reaction evidence="10">
        <text>(6S)-5,6,7,8-tetrahydrofolyl-(gamma-L-Glu)(n) + L-glutamate + ATP = (6S)-5,6,7,8-tetrahydrofolyl-(gamma-L-Glu)(n+1) + ADP + phosphate + H(+)</text>
        <dbReference type="Rhea" id="RHEA:10580"/>
        <dbReference type="Rhea" id="RHEA-COMP:14738"/>
        <dbReference type="Rhea" id="RHEA-COMP:14740"/>
        <dbReference type="ChEBI" id="CHEBI:15378"/>
        <dbReference type="ChEBI" id="CHEBI:29985"/>
        <dbReference type="ChEBI" id="CHEBI:30616"/>
        <dbReference type="ChEBI" id="CHEBI:43474"/>
        <dbReference type="ChEBI" id="CHEBI:141005"/>
        <dbReference type="ChEBI" id="CHEBI:456216"/>
        <dbReference type="EC" id="6.3.2.17"/>
    </reaction>
</comment>
<evidence type="ECO:0000259" key="13">
    <source>
        <dbReference type="Pfam" id="PF08245"/>
    </source>
</evidence>
<evidence type="ECO:0000256" key="4">
    <source>
        <dbReference type="ARBA" id="ARBA00022598"/>
    </source>
</evidence>
<dbReference type="GO" id="GO:0005737">
    <property type="term" value="C:cytoplasm"/>
    <property type="evidence" value="ECO:0007669"/>
    <property type="project" value="TreeGrafter"/>
</dbReference>
<dbReference type="PANTHER" id="PTHR11136:SF0">
    <property type="entry name" value="DIHYDROFOLATE SYNTHETASE-RELATED"/>
    <property type="match status" value="1"/>
</dbReference>
<dbReference type="AlphaFoldDB" id="A0A173SJ34"/>
<gene>
    <name evidence="14" type="primary">fgs_1</name>
    <name evidence="14" type="ORF">ERS852574_01434</name>
</gene>
<evidence type="ECO:0000256" key="11">
    <source>
        <dbReference type="PIRNR" id="PIRNR001563"/>
    </source>
</evidence>
<evidence type="ECO:0000256" key="5">
    <source>
        <dbReference type="ARBA" id="ARBA00022723"/>
    </source>
</evidence>
<dbReference type="SUPFAM" id="SSF53623">
    <property type="entry name" value="MurD-like peptide ligases, catalytic domain"/>
    <property type="match status" value="1"/>
</dbReference>
<dbReference type="PIRSF" id="PIRSF001563">
    <property type="entry name" value="Folylpolyglu_synth"/>
    <property type="match status" value="1"/>
</dbReference>
<evidence type="ECO:0000256" key="1">
    <source>
        <dbReference type="ARBA" id="ARBA00001946"/>
    </source>
</evidence>
<feature type="domain" description="Mur ligase C-terminal" evidence="12">
    <location>
        <begin position="295"/>
        <end position="414"/>
    </location>
</feature>
<evidence type="ECO:0000256" key="10">
    <source>
        <dbReference type="ARBA" id="ARBA00047493"/>
    </source>
</evidence>
<dbReference type="Gene3D" id="3.40.1190.10">
    <property type="entry name" value="Mur-like, catalytic domain"/>
    <property type="match status" value="1"/>
</dbReference>
<dbReference type="SUPFAM" id="SSF53244">
    <property type="entry name" value="MurD-like peptide ligases, peptide-binding domain"/>
    <property type="match status" value="1"/>
</dbReference>
<dbReference type="Proteomes" id="UP000095727">
    <property type="component" value="Unassembled WGS sequence"/>
</dbReference>
<keyword evidence="6 11" id="KW-0547">Nucleotide-binding</keyword>
<keyword evidence="8" id="KW-0460">Magnesium</keyword>
<protein>
    <recommendedName>
        <fullName evidence="3">tetrahydrofolate synthase</fullName>
        <ecNumber evidence="3">6.3.2.17</ecNumber>
    </recommendedName>
    <alternativeName>
        <fullName evidence="9">Tetrahydrofolylpolyglutamate synthase</fullName>
    </alternativeName>
</protein>
<evidence type="ECO:0000256" key="9">
    <source>
        <dbReference type="ARBA" id="ARBA00030592"/>
    </source>
</evidence>
<dbReference type="InterPro" id="IPR036565">
    <property type="entry name" value="Mur-like_cat_sf"/>
</dbReference>
<dbReference type="GO" id="GO:0005524">
    <property type="term" value="F:ATP binding"/>
    <property type="evidence" value="ECO:0007669"/>
    <property type="project" value="UniProtKB-KW"/>
</dbReference>
<dbReference type="GO" id="GO:0046872">
    <property type="term" value="F:metal ion binding"/>
    <property type="evidence" value="ECO:0007669"/>
    <property type="project" value="UniProtKB-KW"/>
</dbReference>
<keyword evidence="5" id="KW-0479">Metal-binding</keyword>
<evidence type="ECO:0000256" key="3">
    <source>
        <dbReference type="ARBA" id="ARBA00013025"/>
    </source>
</evidence>
<dbReference type="FunFam" id="3.40.1190.10:FF:000011">
    <property type="entry name" value="Folylpolyglutamate synthase/dihydrofolate synthase"/>
    <property type="match status" value="1"/>
</dbReference>
<dbReference type="PANTHER" id="PTHR11136">
    <property type="entry name" value="FOLYLPOLYGLUTAMATE SYNTHASE-RELATED"/>
    <property type="match status" value="1"/>
</dbReference>
<dbReference type="GO" id="GO:0004326">
    <property type="term" value="F:tetrahydrofolylpolyglutamate synthase activity"/>
    <property type="evidence" value="ECO:0007669"/>
    <property type="project" value="UniProtKB-EC"/>
</dbReference>
<reference evidence="14 15" key="1">
    <citation type="submission" date="2015-09" db="EMBL/GenBank/DDBJ databases">
        <authorList>
            <consortium name="Pathogen Informatics"/>
        </authorList>
    </citation>
    <scope>NUCLEOTIDE SEQUENCE [LARGE SCALE GENOMIC DNA]</scope>
    <source>
        <strain evidence="14 15">2789STDY5834962</strain>
    </source>
</reference>
<evidence type="ECO:0000313" key="14">
    <source>
        <dbReference type="EMBL" id="CUM89745.1"/>
    </source>
</evidence>
<feature type="domain" description="Mur ligase central" evidence="13">
    <location>
        <begin position="129"/>
        <end position="270"/>
    </location>
</feature>
<name>A0A173SJ34_9FIRM</name>
<dbReference type="GO" id="GO:0008841">
    <property type="term" value="F:dihydrofolate synthase activity"/>
    <property type="evidence" value="ECO:0007669"/>
    <property type="project" value="TreeGrafter"/>
</dbReference>
<dbReference type="RefSeq" id="WP_055156376.1">
    <property type="nucleotide sequence ID" value="NZ_CYXR01000008.1"/>
</dbReference>
<evidence type="ECO:0000256" key="7">
    <source>
        <dbReference type="ARBA" id="ARBA00022840"/>
    </source>
</evidence>
<dbReference type="EMBL" id="CYXR01000008">
    <property type="protein sequence ID" value="CUM89745.1"/>
    <property type="molecule type" value="Genomic_DNA"/>
</dbReference>
<dbReference type="InterPro" id="IPR004101">
    <property type="entry name" value="Mur_ligase_C"/>
</dbReference>
<evidence type="ECO:0000259" key="12">
    <source>
        <dbReference type="Pfam" id="PF02875"/>
    </source>
</evidence>
<dbReference type="Gene3D" id="3.90.190.20">
    <property type="entry name" value="Mur ligase, C-terminal domain"/>
    <property type="match status" value="1"/>
</dbReference>
<accession>A0A173SJ34</accession>
<evidence type="ECO:0000256" key="8">
    <source>
        <dbReference type="ARBA" id="ARBA00022842"/>
    </source>
</evidence>
<dbReference type="EC" id="6.3.2.17" evidence="3"/>
<comment type="cofactor">
    <cofactor evidence="1">
        <name>Mg(2+)</name>
        <dbReference type="ChEBI" id="CHEBI:18420"/>
    </cofactor>
</comment>
<evidence type="ECO:0000313" key="15">
    <source>
        <dbReference type="Proteomes" id="UP000095727"/>
    </source>
</evidence>
<dbReference type="Pfam" id="PF08245">
    <property type="entry name" value="Mur_ligase_M"/>
    <property type="match status" value="1"/>
</dbReference>
<dbReference type="InterPro" id="IPR036615">
    <property type="entry name" value="Mur_ligase_C_dom_sf"/>
</dbReference>
<sequence>MKYEEVVRYIEDIPKFTKKHTLLHTREFMRRLGNPCQGRKVLHVAGTNGKGSVCAYMQAILLFEGKRVGFFTSPHLVKLNERIRINGKDIDDDTFCRIFAKVRQVAEELEKEGLEHPSYFEFLYGMGMLAFEENDAEYIVLETGLGGRLDATNSFEHPFLSVITSIGLDHTEILGDTIEKIAGEKAGIIKKGVPVFFDGSDERSSRVIEETAENVEAPWYKMEKDALKIQEITDKHIAFSILDEYDNNTVWQVASTGIYQVMNAALAIRAMRYTFGDKAEICKWQKVVASVKWQGRMEEVLPGVIFDGAHNLAAIREFTKSIRLQREAEGEIHPLIILFSAVADKDYSHMIELLCKESKADAYVIAKVDNKRGAQADTLAALFRKYTDRPVYREDTLADAFTRALNEKGSEGKLYCLGSLYLVGELKELIGGKDA</sequence>
<dbReference type="InterPro" id="IPR001645">
    <property type="entry name" value="Folylpolyglutamate_synth"/>
</dbReference>
<dbReference type="Pfam" id="PF02875">
    <property type="entry name" value="Mur_ligase_C"/>
    <property type="match status" value="1"/>
</dbReference>
<dbReference type="NCBIfam" id="TIGR01499">
    <property type="entry name" value="folC"/>
    <property type="match status" value="1"/>
</dbReference>
<comment type="similarity">
    <text evidence="2 11">Belongs to the folylpolyglutamate synthase family.</text>
</comment>
<organism evidence="14 15">
    <name type="scientific">Coprococcus comes</name>
    <dbReference type="NCBI Taxonomy" id="410072"/>
    <lineage>
        <taxon>Bacteria</taxon>
        <taxon>Bacillati</taxon>
        <taxon>Bacillota</taxon>
        <taxon>Clostridia</taxon>
        <taxon>Lachnospirales</taxon>
        <taxon>Lachnospiraceae</taxon>
        <taxon>Coprococcus</taxon>
    </lineage>
</organism>
<dbReference type="InterPro" id="IPR013221">
    <property type="entry name" value="Mur_ligase_cen"/>
</dbReference>
<keyword evidence="4 11" id="KW-0436">Ligase</keyword>